<evidence type="ECO:0000259" key="5">
    <source>
        <dbReference type="Pfam" id="PF25917"/>
    </source>
</evidence>
<dbReference type="InterPro" id="IPR006143">
    <property type="entry name" value="RND_pump_MFP"/>
</dbReference>
<dbReference type="SUPFAM" id="SSF111369">
    <property type="entry name" value="HlyD-like secretion proteins"/>
    <property type="match status" value="1"/>
</dbReference>
<feature type="coiled-coil region" evidence="2">
    <location>
        <begin position="118"/>
        <end position="145"/>
    </location>
</feature>
<dbReference type="InterPro" id="IPR058792">
    <property type="entry name" value="Beta-barrel_RND_2"/>
</dbReference>
<dbReference type="Pfam" id="PF25876">
    <property type="entry name" value="HH_MFP_RND"/>
    <property type="match status" value="1"/>
</dbReference>
<feature type="domain" description="CusB-like beta-barrel" evidence="6">
    <location>
        <begin position="234"/>
        <end position="301"/>
    </location>
</feature>
<dbReference type="Gene3D" id="2.40.30.170">
    <property type="match status" value="1"/>
</dbReference>
<dbReference type="GO" id="GO:0015562">
    <property type="term" value="F:efflux transmembrane transporter activity"/>
    <property type="evidence" value="ECO:0007669"/>
    <property type="project" value="TreeGrafter"/>
</dbReference>
<dbReference type="Gene3D" id="2.40.420.20">
    <property type="match status" value="1"/>
</dbReference>
<dbReference type="NCBIfam" id="TIGR01730">
    <property type="entry name" value="RND_mfp"/>
    <property type="match status" value="1"/>
</dbReference>
<dbReference type="EMBL" id="CP033133">
    <property type="protein sequence ID" value="AYO54645.1"/>
    <property type="molecule type" value="Genomic_DNA"/>
</dbReference>
<sequence length="396" mass="43238">MTLHDPLQKKSISSKVWIALIVIILAFIIALIAYKFSNKKASDTQNTTTTETAKPALTVTVTQPEIQNWQQSLTANGNIAAWQEVVIGSELSGQRITKVNVNIGDAVKRGQVLAEINNESIRADLATAKANYAEARAVLADASINNQRIQQLKNTGAISQQEATKYLTSQSTAQAKLDAAKAQIDSNQIRLSQTQVIAPDNGVISARAATVGSLAQTGQEMFRMIRDDRLEWRAEVTATDLYKLKQGNTVQITSPDPNRPKVTGTVRMIAPVIDPQTRYGLVYVDIPNTDAVRMGMFVKGEFDLGEKSAITVPQTAVLLRDGFSYVFIIGKDHRVTQQKVTLGRRLNDRVEILDVAENVKLVATGTGFLADGDLVKIGQNIPDTPLSKQLVTTQEK</sequence>
<protein>
    <submittedName>
        <fullName evidence="7">Efflux RND transporter periplasmic adaptor subunit</fullName>
    </submittedName>
</protein>
<organism evidence="7 8">
    <name type="scientific">Acinetobacter wuhouensis</name>
    <dbReference type="NCBI Taxonomy" id="1879050"/>
    <lineage>
        <taxon>Bacteria</taxon>
        <taxon>Pseudomonadati</taxon>
        <taxon>Pseudomonadota</taxon>
        <taxon>Gammaproteobacteria</taxon>
        <taxon>Moraxellales</taxon>
        <taxon>Moraxellaceae</taxon>
        <taxon>Acinetobacter</taxon>
    </lineage>
</organism>
<evidence type="ECO:0000256" key="3">
    <source>
        <dbReference type="SAM" id="Phobius"/>
    </source>
</evidence>
<dbReference type="InterPro" id="IPR058625">
    <property type="entry name" value="MdtA-like_BSH"/>
</dbReference>
<dbReference type="RefSeq" id="WP_087554067.1">
    <property type="nucleotide sequence ID" value="NZ_CP033133.1"/>
</dbReference>
<keyword evidence="3" id="KW-0812">Transmembrane</keyword>
<comment type="similarity">
    <text evidence="1">Belongs to the membrane fusion protein (MFP) (TC 8.A.1) family.</text>
</comment>
<proteinExistence type="inferred from homology"/>
<feature type="transmembrane region" description="Helical" evidence="3">
    <location>
        <begin position="16"/>
        <end position="34"/>
    </location>
</feature>
<dbReference type="PANTHER" id="PTHR30469:SF15">
    <property type="entry name" value="HLYD FAMILY OF SECRETION PROTEINS"/>
    <property type="match status" value="1"/>
</dbReference>
<dbReference type="Pfam" id="PF25954">
    <property type="entry name" value="Beta-barrel_RND_2"/>
    <property type="match status" value="1"/>
</dbReference>
<dbReference type="GO" id="GO:1990281">
    <property type="term" value="C:efflux pump complex"/>
    <property type="evidence" value="ECO:0007669"/>
    <property type="project" value="TreeGrafter"/>
</dbReference>
<dbReference type="PANTHER" id="PTHR30469">
    <property type="entry name" value="MULTIDRUG RESISTANCE PROTEIN MDTA"/>
    <property type="match status" value="1"/>
</dbReference>
<gene>
    <name evidence="7" type="ORF">CDG68_13760</name>
</gene>
<evidence type="ECO:0000259" key="4">
    <source>
        <dbReference type="Pfam" id="PF25876"/>
    </source>
</evidence>
<dbReference type="AlphaFoldDB" id="A0A3G2T3U3"/>
<keyword evidence="3" id="KW-1133">Transmembrane helix</keyword>
<evidence type="ECO:0000313" key="8">
    <source>
        <dbReference type="Proteomes" id="UP000279962"/>
    </source>
</evidence>
<dbReference type="Proteomes" id="UP000279962">
    <property type="component" value="Chromosome"/>
</dbReference>
<evidence type="ECO:0000256" key="1">
    <source>
        <dbReference type="ARBA" id="ARBA00009477"/>
    </source>
</evidence>
<feature type="domain" description="Multidrug resistance protein MdtA-like barrel-sandwich hybrid" evidence="5">
    <location>
        <begin position="85"/>
        <end position="222"/>
    </location>
</feature>
<evidence type="ECO:0000256" key="2">
    <source>
        <dbReference type="SAM" id="Coils"/>
    </source>
</evidence>
<evidence type="ECO:0000259" key="6">
    <source>
        <dbReference type="Pfam" id="PF25954"/>
    </source>
</evidence>
<evidence type="ECO:0000313" key="7">
    <source>
        <dbReference type="EMBL" id="AYO54645.1"/>
    </source>
</evidence>
<dbReference type="InterPro" id="IPR058624">
    <property type="entry name" value="MdtA-like_HH"/>
</dbReference>
<dbReference type="Gene3D" id="2.40.50.100">
    <property type="match status" value="1"/>
</dbReference>
<reference evidence="7 8" key="1">
    <citation type="submission" date="2018-10" db="EMBL/GenBank/DDBJ databases">
        <title>The complete genome of Acinetobacter wuhouensis strain WCHAW010062.</title>
        <authorList>
            <person name="Hu Y."/>
            <person name="Long H."/>
            <person name="Feng Y."/>
            <person name="Zong Z."/>
        </authorList>
    </citation>
    <scope>NUCLEOTIDE SEQUENCE [LARGE SCALE GENOMIC DNA]</scope>
    <source>
        <strain evidence="7 8">WCHAW010062</strain>
    </source>
</reference>
<name>A0A3G2T3U3_9GAMM</name>
<dbReference type="Pfam" id="PF25917">
    <property type="entry name" value="BSH_RND"/>
    <property type="match status" value="1"/>
</dbReference>
<feature type="domain" description="Multidrug resistance protein MdtA-like alpha-helical hairpin" evidence="4">
    <location>
        <begin position="125"/>
        <end position="194"/>
    </location>
</feature>
<dbReference type="Gene3D" id="1.10.287.470">
    <property type="entry name" value="Helix hairpin bin"/>
    <property type="match status" value="1"/>
</dbReference>
<keyword evidence="3" id="KW-0472">Membrane</keyword>
<keyword evidence="2" id="KW-0175">Coiled coil</keyword>
<accession>A0A3G2T3U3</accession>